<dbReference type="PANTHER" id="PTHR42790">
    <property type="entry name" value="AMINOTRANSFERASE"/>
    <property type="match status" value="1"/>
</dbReference>
<dbReference type="GO" id="GO:0008793">
    <property type="term" value="F:aromatic-amino-acid transaminase activity"/>
    <property type="evidence" value="ECO:0007669"/>
    <property type="project" value="TreeGrafter"/>
</dbReference>
<gene>
    <name evidence="7" type="ORF">CANARDRAFT_201835</name>
</gene>
<dbReference type="GO" id="GO:0006571">
    <property type="term" value="P:tyrosine biosynthetic process"/>
    <property type="evidence" value="ECO:0007669"/>
    <property type="project" value="TreeGrafter"/>
</dbReference>
<evidence type="ECO:0000256" key="2">
    <source>
        <dbReference type="ARBA" id="ARBA00007441"/>
    </source>
</evidence>
<evidence type="ECO:0000256" key="5">
    <source>
        <dbReference type="ARBA" id="ARBA00022898"/>
    </source>
</evidence>
<feature type="domain" description="Aminotransferase class I/classII large" evidence="6">
    <location>
        <begin position="113"/>
        <end position="371"/>
    </location>
</feature>
<dbReference type="GO" id="GO:0019878">
    <property type="term" value="P:lysine biosynthetic process via aminoadipic acid"/>
    <property type="evidence" value="ECO:0007669"/>
    <property type="project" value="TreeGrafter"/>
</dbReference>
<dbReference type="InterPro" id="IPR015421">
    <property type="entry name" value="PyrdxlP-dep_Trfase_major"/>
</dbReference>
<keyword evidence="3" id="KW-0032">Aminotransferase</keyword>
<comment type="cofactor">
    <cofactor evidence="1">
        <name>pyridoxal 5'-phosphate</name>
        <dbReference type="ChEBI" id="CHEBI:597326"/>
    </cofactor>
</comment>
<reference evidence="8" key="1">
    <citation type="submission" date="2016-04" db="EMBL/GenBank/DDBJ databases">
        <title>Comparative genomics of biotechnologically important yeasts.</title>
        <authorList>
            <consortium name="DOE Joint Genome Institute"/>
            <person name="Riley R."/>
            <person name="Haridas S."/>
            <person name="Wolfe K.H."/>
            <person name="Lopes M.R."/>
            <person name="Hittinger C.T."/>
            <person name="Goker M."/>
            <person name="Salamov A."/>
            <person name="Wisecaver J."/>
            <person name="Long T.M."/>
            <person name="Aerts A.L."/>
            <person name="Barry K."/>
            <person name="Choi C."/>
            <person name="Clum A."/>
            <person name="Coughlan A.Y."/>
            <person name="Deshpande S."/>
            <person name="Douglass A.P."/>
            <person name="Hanson S.J."/>
            <person name="Klenk H.-P."/>
            <person name="Labutti K."/>
            <person name="Lapidus A."/>
            <person name="Lindquist E."/>
            <person name="Lipzen A."/>
            <person name="Meier-Kolthoff J.P."/>
            <person name="Ohm R.A."/>
            <person name="Otillar R.P."/>
            <person name="Pangilinan J."/>
            <person name="Peng Y."/>
            <person name="Rokas A."/>
            <person name="Rosa C.A."/>
            <person name="Scheuner C."/>
            <person name="Sibirny A.A."/>
            <person name="Slot J.C."/>
            <person name="Stielow J.B."/>
            <person name="Sun H."/>
            <person name="Kurtzman C.P."/>
            <person name="Blackwell M."/>
            <person name="Grigoriev I.V."/>
            <person name="Jeffries T.W."/>
        </authorList>
    </citation>
    <scope>NUCLEOTIDE SEQUENCE [LARGE SCALE GENOMIC DNA]</scope>
    <source>
        <strain evidence="8">NRRL YB-2248</strain>
    </source>
</reference>
<evidence type="ECO:0000256" key="4">
    <source>
        <dbReference type="ARBA" id="ARBA00022679"/>
    </source>
</evidence>
<evidence type="ECO:0000256" key="1">
    <source>
        <dbReference type="ARBA" id="ARBA00001933"/>
    </source>
</evidence>
<evidence type="ECO:0000313" key="7">
    <source>
        <dbReference type="EMBL" id="ODV83996.1"/>
    </source>
</evidence>
<evidence type="ECO:0000259" key="6">
    <source>
        <dbReference type="Pfam" id="PF00155"/>
    </source>
</evidence>
<dbReference type="EMBL" id="KV453859">
    <property type="protein sequence ID" value="ODV83996.1"/>
    <property type="molecule type" value="Genomic_DNA"/>
</dbReference>
<dbReference type="InterPro" id="IPR004839">
    <property type="entry name" value="Aminotransferase_I/II_large"/>
</dbReference>
<name>A0A1E4SWX9_9ASCO</name>
<dbReference type="GO" id="GO:0009074">
    <property type="term" value="P:aromatic amino acid family catabolic process"/>
    <property type="evidence" value="ECO:0007669"/>
    <property type="project" value="TreeGrafter"/>
</dbReference>
<protein>
    <recommendedName>
        <fullName evidence="6">Aminotransferase class I/classII large domain-containing protein</fullName>
    </recommendedName>
</protein>
<dbReference type="Proteomes" id="UP000094801">
    <property type="component" value="Unassembled WGS sequence"/>
</dbReference>
<keyword evidence="8" id="KW-1185">Reference proteome</keyword>
<dbReference type="PANTHER" id="PTHR42790:SF21">
    <property type="entry name" value="AROMATIC_AMINOADIPATE AMINOTRANSFERASE 1"/>
    <property type="match status" value="1"/>
</dbReference>
<dbReference type="SUPFAM" id="SSF53383">
    <property type="entry name" value="PLP-dependent transferases"/>
    <property type="match status" value="1"/>
</dbReference>
<organism evidence="7 8">
    <name type="scientific">[Candida] arabinofermentans NRRL YB-2248</name>
    <dbReference type="NCBI Taxonomy" id="983967"/>
    <lineage>
        <taxon>Eukaryota</taxon>
        <taxon>Fungi</taxon>
        <taxon>Dikarya</taxon>
        <taxon>Ascomycota</taxon>
        <taxon>Saccharomycotina</taxon>
        <taxon>Pichiomycetes</taxon>
        <taxon>Pichiales</taxon>
        <taxon>Pichiaceae</taxon>
        <taxon>Ogataea</taxon>
        <taxon>Ogataea/Candida clade</taxon>
    </lineage>
</organism>
<keyword evidence="4" id="KW-0808">Transferase</keyword>
<dbReference type="Pfam" id="PF00155">
    <property type="entry name" value="Aminotran_1_2"/>
    <property type="match status" value="1"/>
</dbReference>
<dbReference type="OrthoDB" id="691673at2759"/>
<evidence type="ECO:0000256" key="3">
    <source>
        <dbReference type="ARBA" id="ARBA00022576"/>
    </source>
</evidence>
<dbReference type="CDD" id="cd00609">
    <property type="entry name" value="AAT_like"/>
    <property type="match status" value="1"/>
</dbReference>
<dbReference type="GO" id="GO:0047536">
    <property type="term" value="F:2-aminoadipate transaminase activity"/>
    <property type="evidence" value="ECO:0007669"/>
    <property type="project" value="TreeGrafter"/>
</dbReference>
<accession>A0A1E4SWX9</accession>
<dbReference type="Gene3D" id="3.40.640.10">
    <property type="entry name" value="Type I PLP-dependent aspartate aminotransferase-like (Major domain)"/>
    <property type="match status" value="1"/>
</dbReference>
<keyword evidence="5" id="KW-0663">Pyridoxal phosphate</keyword>
<evidence type="ECO:0000313" key="8">
    <source>
        <dbReference type="Proteomes" id="UP000094801"/>
    </source>
</evidence>
<comment type="similarity">
    <text evidence="2">Belongs to the class-I pyridoxal-phosphate-dependent aminotransferase family.</text>
</comment>
<dbReference type="STRING" id="983967.A0A1E4SWX9"/>
<sequence length="458" mass="52888">MTIDWENYLSDEAKLREPSVMKMMGRFGKIISLGAGLPHPDCFPIKNISIDSLSPNSNFIKTESNSVHMDDKDEKLYEALQYTSGRGTSYLDPWCHDHIEKYHKPKYNDWDSLLSAGATQSLESVLRLLCNSNEDTILSEELTYPAFLETCKPLRIKVIPIKVDSDGACPSSIDYILSNWNELYPNNSLKKPKLFYTMPVGQNPLGSTMPLKRREDIYKICQKHNIIIIEDDPYYHLQLDCLNGSDPLPSLLNFDNDGRVIRFDSFSKILMPGSRCSFITANKVFIEKLTRHNEVNIHSSAAPSQLILHELIKNWDSNGNDGFEKWLNYLKIHYFKRRKLLNDEFEKYLPKKLCCWNFPNSGMFLWIDIIMSQWPIPSNLKLTHIEWVKLLEDTIFDTNVEKGVLLAKGHWFMVDSELDRIGFRATFAFADEIEFSGASERFADSLNSVYEKFYGVKP</sequence>
<proteinExistence type="inferred from homology"/>
<dbReference type="GO" id="GO:0030170">
    <property type="term" value="F:pyridoxal phosphate binding"/>
    <property type="evidence" value="ECO:0007669"/>
    <property type="project" value="InterPro"/>
</dbReference>
<dbReference type="InterPro" id="IPR050859">
    <property type="entry name" value="Class-I_PLP-dep_aminotransf"/>
</dbReference>
<dbReference type="InterPro" id="IPR015424">
    <property type="entry name" value="PyrdxlP-dep_Trfase"/>
</dbReference>
<dbReference type="AlphaFoldDB" id="A0A1E4SWX9"/>